<protein>
    <submittedName>
        <fullName evidence="7">Cytochrome c oxidase accessory protein CcoG</fullName>
    </submittedName>
</protein>
<sequence length="451" mass="52654">MIYYTKKRYIVYVLMAILFFSLPFLHIDGNHFFLLSFDRKELHLLFTRFDMQEMYLMPFILITLFLSIFFITTLAGRVWCGWSCPQTIFRVVFRDVIQTKLLKIRKSTANKQSKPKLNLVKQIIAIFIFACCALIIASNFMLYFIPPEDFFIYIKNPSEHAILFGIIFFLTLFLIFDIVFLQERFCVYVCPYARIQSVMFDNDTIQVIYDEKRGGVVYKGKEKISNKPLEEGAECIGCNACVHICPTHIDIRKGMQLECINCLECSDACAKIMDKFGKKSLINWTSKNAIESGNKVKYLRFRTIGYIVVISIVLCVLAFMSTKKENMLLNINRTTELYNIHLNDENVRVDNAYTFFIQNTSNKNHEYYFDVNDSRISISRPRESIDIKAGSKRKIIVVLSTDQKLSNDHRSDTPFDILINAYAIDDRNISVDRKTIFVYPKQEVILDKMKK</sequence>
<evidence type="ECO:0000256" key="5">
    <source>
        <dbReference type="ARBA" id="ARBA00023004"/>
    </source>
</evidence>
<gene>
    <name evidence="7" type="primary">ccoG</name>
    <name evidence="7" type="ORF">NCTC12475_01239</name>
</gene>
<accession>A0A381DK61</accession>
<name>A0A381DK61_9BACT</name>
<evidence type="ECO:0000256" key="1">
    <source>
        <dbReference type="ARBA" id="ARBA00022448"/>
    </source>
</evidence>
<dbReference type="Pfam" id="PF11614">
    <property type="entry name" value="FixG_C"/>
    <property type="match status" value="1"/>
</dbReference>
<dbReference type="PANTHER" id="PTHR30176">
    <property type="entry name" value="FERREDOXIN-TYPE PROTEIN NAPH"/>
    <property type="match status" value="1"/>
</dbReference>
<dbReference type="EMBL" id="UFVD01000001">
    <property type="protein sequence ID" value="SUX11025.1"/>
    <property type="molecule type" value="Genomic_DNA"/>
</dbReference>
<dbReference type="InterPro" id="IPR017896">
    <property type="entry name" value="4Fe4S_Fe-S-bd"/>
</dbReference>
<keyword evidence="8" id="KW-1185">Reference proteome</keyword>
<keyword evidence="4" id="KW-0249">Electron transport</keyword>
<dbReference type="Gene3D" id="2.60.40.10">
    <property type="entry name" value="Immunoglobulins"/>
    <property type="match status" value="1"/>
</dbReference>
<dbReference type="InterPro" id="IPR014116">
    <property type="entry name" value="Cyt_c_oxidase_cbb3_FixG"/>
</dbReference>
<evidence type="ECO:0000313" key="8">
    <source>
        <dbReference type="Proteomes" id="UP000254920"/>
    </source>
</evidence>
<proteinExistence type="predicted"/>
<keyword evidence="3" id="KW-0479">Metal-binding</keyword>
<dbReference type="Proteomes" id="UP000254920">
    <property type="component" value="Unassembled WGS sequence"/>
</dbReference>
<evidence type="ECO:0000256" key="4">
    <source>
        <dbReference type="ARBA" id="ARBA00022982"/>
    </source>
</evidence>
<organism evidence="7 8">
    <name type="scientific">Campylobacter sputorum subsp. sputorum</name>
    <dbReference type="NCBI Taxonomy" id="32024"/>
    <lineage>
        <taxon>Bacteria</taxon>
        <taxon>Pseudomonadati</taxon>
        <taxon>Campylobacterota</taxon>
        <taxon>Epsilonproteobacteria</taxon>
        <taxon>Campylobacterales</taxon>
        <taxon>Campylobacteraceae</taxon>
        <taxon>Campylobacter</taxon>
    </lineage>
</organism>
<keyword evidence="6" id="KW-0411">Iron-sulfur</keyword>
<dbReference type="GO" id="GO:0051539">
    <property type="term" value="F:4 iron, 4 sulfur cluster binding"/>
    <property type="evidence" value="ECO:0007669"/>
    <property type="project" value="UniProtKB-KW"/>
</dbReference>
<dbReference type="InterPro" id="IPR017900">
    <property type="entry name" value="4Fe4S_Fe_S_CS"/>
</dbReference>
<dbReference type="SUPFAM" id="SSF54862">
    <property type="entry name" value="4Fe-4S ferredoxins"/>
    <property type="match status" value="1"/>
</dbReference>
<evidence type="ECO:0000256" key="6">
    <source>
        <dbReference type="ARBA" id="ARBA00023014"/>
    </source>
</evidence>
<dbReference type="InterPro" id="IPR013783">
    <property type="entry name" value="Ig-like_fold"/>
</dbReference>
<reference evidence="7 8" key="1">
    <citation type="submission" date="2018-06" db="EMBL/GenBank/DDBJ databases">
        <authorList>
            <consortium name="Pathogen Informatics"/>
            <person name="Doyle S."/>
        </authorList>
    </citation>
    <scope>NUCLEOTIDE SEQUENCE [LARGE SCALE GENOMIC DNA]</scope>
    <source>
        <strain evidence="7 8">NCTC12475</strain>
    </source>
</reference>
<dbReference type="GO" id="GO:0046872">
    <property type="term" value="F:metal ion binding"/>
    <property type="evidence" value="ECO:0007669"/>
    <property type="project" value="UniProtKB-KW"/>
</dbReference>
<dbReference type="InterPro" id="IPR032879">
    <property type="entry name" value="FixG_C"/>
</dbReference>
<evidence type="ECO:0000256" key="3">
    <source>
        <dbReference type="ARBA" id="ARBA00022723"/>
    </source>
</evidence>
<dbReference type="Pfam" id="PF12801">
    <property type="entry name" value="Fer4_5"/>
    <property type="match status" value="1"/>
</dbReference>
<dbReference type="GO" id="GO:0005886">
    <property type="term" value="C:plasma membrane"/>
    <property type="evidence" value="ECO:0007669"/>
    <property type="project" value="TreeGrafter"/>
</dbReference>
<dbReference type="InterPro" id="IPR051684">
    <property type="entry name" value="Electron_Trans/Redox"/>
</dbReference>
<dbReference type="AlphaFoldDB" id="A0A381DK61"/>
<keyword evidence="1" id="KW-0813">Transport</keyword>
<dbReference type="NCBIfam" id="TIGR02745">
    <property type="entry name" value="ccoG_rdxA_fixG"/>
    <property type="match status" value="1"/>
</dbReference>
<keyword evidence="5" id="KW-0408">Iron</keyword>
<dbReference type="PROSITE" id="PS00198">
    <property type="entry name" value="4FE4S_FER_1"/>
    <property type="match status" value="1"/>
</dbReference>
<dbReference type="RefSeq" id="WP_089181804.1">
    <property type="nucleotide sequence ID" value="NZ_CP043427.1"/>
</dbReference>
<dbReference type="Gene3D" id="3.30.70.20">
    <property type="match status" value="1"/>
</dbReference>
<dbReference type="PANTHER" id="PTHR30176:SF3">
    <property type="entry name" value="FERREDOXIN-TYPE PROTEIN NAPH"/>
    <property type="match status" value="1"/>
</dbReference>
<dbReference type="Pfam" id="PF13746">
    <property type="entry name" value="Fer4_18"/>
    <property type="match status" value="1"/>
</dbReference>
<dbReference type="PROSITE" id="PS51379">
    <property type="entry name" value="4FE4S_FER_2"/>
    <property type="match status" value="1"/>
</dbReference>
<dbReference type="OrthoDB" id="9811700at2"/>
<evidence type="ECO:0000256" key="2">
    <source>
        <dbReference type="ARBA" id="ARBA00022485"/>
    </source>
</evidence>
<evidence type="ECO:0000313" key="7">
    <source>
        <dbReference type="EMBL" id="SUX11025.1"/>
    </source>
</evidence>
<dbReference type="STRING" id="32024.GCA_000788295_01727"/>
<keyword evidence="2" id="KW-0004">4Fe-4S</keyword>
<dbReference type="GeneID" id="93089894"/>